<organism evidence="1 2">
    <name type="scientific">Roseofilum capinflatum BLCC-M114</name>
    <dbReference type="NCBI Taxonomy" id="3022440"/>
    <lineage>
        <taxon>Bacteria</taxon>
        <taxon>Bacillati</taxon>
        <taxon>Cyanobacteriota</taxon>
        <taxon>Cyanophyceae</taxon>
        <taxon>Desertifilales</taxon>
        <taxon>Desertifilaceae</taxon>
        <taxon>Roseofilum</taxon>
        <taxon>Roseofilum capinflatum</taxon>
    </lineage>
</organism>
<keyword evidence="2" id="KW-1185">Reference proteome</keyword>
<dbReference type="Pfam" id="PF11848">
    <property type="entry name" value="DUF3368"/>
    <property type="match status" value="1"/>
</dbReference>
<name>A0ABT7B503_9CYAN</name>
<dbReference type="PANTHER" id="PTHR39550">
    <property type="entry name" value="SLL0658 PROTEIN"/>
    <property type="match status" value="1"/>
</dbReference>
<sequence length="162" mass="17957">MIVISDTSPITNLAAVELLELLHILYDRVVIPQAVYDEMTALGYQVPGTVEVQNLDWIETQSVSDRLRVEALQAKLDLGEAEAIVLALELDADLLLIDERRGRQEALEQGVTKISGLLGILQEAKAKGLISTIKPVLDRLISENNFRISDRLYYAVVKSADE</sequence>
<proteinExistence type="predicted"/>
<protein>
    <submittedName>
        <fullName evidence="1">DUF3368 domain-containing protein</fullName>
    </submittedName>
</protein>
<dbReference type="RefSeq" id="WP_283766584.1">
    <property type="nucleotide sequence ID" value="NZ_JAQOSO010000047.1"/>
</dbReference>
<dbReference type="Proteomes" id="UP001235849">
    <property type="component" value="Unassembled WGS sequence"/>
</dbReference>
<reference evidence="1 2" key="1">
    <citation type="submission" date="2023-01" db="EMBL/GenBank/DDBJ databases">
        <title>Novel diversity within Roseofilum (Cyanobacteria; Desertifilaceae) from marine benthic mats with descriptions of four novel species.</title>
        <authorList>
            <person name="Wang Y."/>
            <person name="Berthold D.E."/>
            <person name="Hu J."/>
            <person name="Lefler F.W."/>
            <person name="Laughinghouse H.D. IV."/>
        </authorList>
    </citation>
    <scope>NUCLEOTIDE SEQUENCE [LARGE SCALE GENOMIC DNA]</scope>
    <source>
        <strain evidence="1 2">BLCC-M114</strain>
    </source>
</reference>
<evidence type="ECO:0000313" key="1">
    <source>
        <dbReference type="EMBL" id="MDJ1174254.1"/>
    </source>
</evidence>
<evidence type="ECO:0000313" key="2">
    <source>
        <dbReference type="Proteomes" id="UP001235849"/>
    </source>
</evidence>
<accession>A0ABT7B503</accession>
<gene>
    <name evidence="1" type="ORF">PMG25_09125</name>
</gene>
<dbReference type="PANTHER" id="PTHR39550:SF1">
    <property type="entry name" value="SLL0658 PROTEIN"/>
    <property type="match status" value="1"/>
</dbReference>
<comment type="caution">
    <text evidence="1">The sequence shown here is derived from an EMBL/GenBank/DDBJ whole genome shotgun (WGS) entry which is preliminary data.</text>
</comment>
<dbReference type="InterPro" id="IPR021799">
    <property type="entry name" value="PIN-like_prokaryotic"/>
</dbReference>
<dbReference type="EMBL" id="JAQOSO010000047">
    <property type="protein sequence ID" value="MDJ1174254.1"/>
    <property type="molecule type" value="Genomic_DNA"/>
</dbReference>